<dbReference type="Proteomes" id="UP001455709">
    <property type="component" value="Unassembled WGS sequence"/>
</dbReference>
<proteinExistence type="predicted"/>
<comment type="caution">
    <text evidence="1">The sequence shown here is derived from an EMBL/GenBank/DDBJ whole genome shotgun (WGS) entry which is preliminary data.</text>
</comment>
<name>A0ABV0F7B1_9NEIS</name>
<evidence type="ECO:0000313" key="2">
    <source>
        <dbReference type="Proteomes" id="UP001455709"/>
    </source>
</evidence>
<organism evidence="1 2">
    <name type="scientific">Chromobacterium vaccinii</name>
    <dbReference type="NCBI Taxonomy" id="1108595"/>
    <lineage>
        <taxon>Bacteria</taxon>
        <taxon>Pseudomonadati</taxon>
        <taxon>Pseudomonadota</taxon>
        <taxon>Betaproteobacteria</taxon>
        <taxon>Neisseriales</taxon>
        <taxon>Chromobacteriaceae</taxon>
        <taxon>Chromobacterium</taxon>
    </lineage>
</organism>
<keyword evidence="2" id="KW-1185">Reference proteome</keyword>
<dbReference type="RefSeq" id="WP_347369645.1">
    <property type="nucleotide sequence ID" value="NZ_JBDOJC010000001.1"/>
</dbReference>
<protein>
    <submittedName>
        <fullName evidence="1">Uncharacterized protein</fullName>
    </submittedName>
</protein>
<sequence length="50" mass="5699">MIANKEELAELVKQAKDSGYHLPLNPLWEKEVSGVRRESFVDARRMLGGE</sequence>
<evidence type="ECO:0000313" key="1">
    <source>
        <dbReference type="EMBL" id="MEO2215971.1"/>
    </source>
</evidence>
<gene>
    <name evidence="1" type="ORF">ABGV49_02685</name>
</gene>
<dbReference type="EMBL" id="JBDOJC010000001">
    <property type="protein sequence ID" value="MEO2215971.1"/>
    <property type="molecule type" value="Genomic_DNA"/>
</dbReference>
<reference evidence="1 2" key="1">
    <citation type="submission" date="2024-05" db="EMBL/GenBank/DDBJ databases">
        <authorList>
            <person name="De Oliveira J.P."/>
            <person name="Noriler S.A."/>
            <person name="De Oliveira A.G."/>
            <person name="Sipoli D.S."/>
        </authorList>
    </citation>
    <scope>NUCLEOTIDE SEQUENCE [LARGE SCALE GENOMIC DNA]</scope>
    <source>
        <strain evidence="1 2">LABIM189</strain>
    </source>
</reference>
<accession>A0ABV0F7B1</accession>